<name>A0ABR1G367_AURAN</name>
<feature type="compositionally biased region" description="Basic and acidic residues" evidence="1">
    <location>
        <begin position="51"/>
        <end position="68"/>
    </location>
</feature>
<comment type="caution">
    <text evidence="2">The sequence shown here is derived from an EMBL/GenBank/DDBJ whole genome shotgun (WGS) entry which is preliminary data.</text>
</comment>
<feature type="region of interest" description="Disordered" evidence="1">
    <location>
        <begin position="1"/>
        <end position="68"/>
    </location>
</feature>
<feature type="compositionally biased region" description="Basic residues" evidence="1">
    <location>
        <begin position="189"/>
        <end position="215"/>
    </location>
</feature>
<evidence type="ECO:0000313" key="2">
    <source>
        <dbReference type="EMBL" id="KAK7242770.1"/>
    </source>
</evidence>
<organism evidence="2 3">
    <name type="scientific">Aureococcus anophagefferens</name>
    <name type="common">Harmful bloom alga</name>
    <dbReference type="NCBI Taxonomy" id="44056"/>
    <lineage>
        <taxon>Eukaryota</taxon>
        <taxon>Sar</taxon>
        <taxon>Stramenopiles</taxon>
        <taxon>Ochrophyta</taxon>
        <taxon>Pelagophyceae</taxon>
        <taxon>Pelagomonadales</taxon>
        <taxon>Pelagomonadaceae</taxon>
        <taxon>Aureococcus</taxon>
    </lineage>
</organism>
<feature type="compositionally biased region" description="Basic and acidic residues" evidence="1">
    <location>
        <begin position="1"/>
        <end position="22"/>
    </location>
</feature>
<protein>
    <submittedName>
        <fullName evidence="2">Uncharacterized protein</fullName>
    </submittedName>
</protein>
<reference evidence="2 3" key="1">
    <citation type="submission" date="2024-03" db="EMBL/GenBank/DDBJ databases">
        <title>Aureococcus anophagefferens CCMP1851 and Kratosvirus quantuckense: Draft genome of a second virus-susceptible host strain in the model system.</title>
        <authorList>
            <person name="Chase E."/>
            <person name="Truchon A.R."/>
            <person name="Schepens W."/>
            <person name="Wilhelm S.W."/>
        </authorList>
    </citation>
    <scope>NUCLEOTIDE SEQUENCE [LARGE SCALE GENOMIC DNA]</scope>
    <source>
        <strain evidence="2 3">CCMP1851</strain>
    </source>
</reference>
<proteinExistence type="predicted"/>
<feature type="compositionally biased region" description="Low complexity" evidence="1">
    <location>
        <begin position="293"/>
        <end position="303"/>
    </location>
</feature>
<feature type="region of interest" description="Disordered" evidence="1">
    <location>
        <begin position="113"/>
        <end position="229"/>
    </location>
</feature>
<dbReference type="EMBL" id="JBBJCI010000140">
    <property type="protein sequence ID" value="KAK7242770.1"/>
    <property type="molecule type" value="Genomic_DNA"/>
</dbReference>
<gene>
    <name evidence="2" type="ORF">SO694_00015154</name>
</gene>
<feature type="compositionally biased region" description="Basic residues" evidence="1">
    <location>
        <begin position="41"/>
        <end position="50"/>
    </location>
</feature>
<evidence type="ECO:0000256" key="1">
    <source>
        <dbReference type="SAM" id="MobiDB-lite"/>
    </source>
</evidence>
<feature type="region of interest" description="Disordered" evidence="1">
    <location>
        <begin position="281"/>
        <end position="303"/>
    </location>
</feature>
<evidence type="ECO:0000313" key="3">
    <source>
        <dbReference type="Proteomes" id="UP001363151"/>
    </source>
</evidence>
<keyword evidence="3" id="KW-1185">Reference proteome</keyword>
<dbReference type="Proteomes" id="UP001363151">
    <property type="component" value="Unassembled WGS sequence"/>
</dbReference>
<sequence length="303" mass="33375">MEKDARRLDGPRPTFSHERPVLDDLPNATLLMRAEPLRDARRPRRGARRPPRVEEREGAVGASDDRDAVLDRADAALKAAAADIADEAEEAAAAWHAEAKKAKADLAKLAKKRARFEGADGDAGARAPRPDRAGRLSSRALRRGAPERRVGAREPPADLDEPDLPALVKPTEDHSPAGRAAYKAEYVRARARRRPRSSRPTRPRSPPRKRRKKASKAAERADAGAIDAEIRRRRAAAGLTPVQEFKGLEEEAVVLVDFFGSADKETAKAWRDLFKARREGRGDFSDLSRRARSSATSSSSTRR</sequence>
<accession>A0ABR1G367</accession>
<feature type="compositionally biased region" description="Basic and acidic residues" evidence="1">
    <location>
        <begin position="144"/>
        <end position="156"/>
    </location>
</feature>